<evidence type="ECO:0000313" key="1">
    <source>
        <dbReference type="EMBL" id="QQP89800.1"/>
    </source>
</evidence>
<evidence type="ECO:0000313" key="2">
    <source>
        <dbReference type="Proteomes" id="UP000595197"/>
    </source>
</evidence>
<accession>A0ABX7B5Z7</accession>
<proteinExistence type="predicted"/>
<dbReference type="RefSeq" id="WP_201076494.1">
    <property type="nucleotide sequence ID" value="NZ_CP067420.1"/>
</dbReference>
<evidence type="ECO:0008006" key="3">
    <source>
        <dbReference type="Google" id="ProtNLM"/>
    </source>
</evidence>
<organism evidence="1 2">
    <name type="scientific">Skermanella cutis</name>
    <dbReference type="NCBI Taxonomy" id="2775420"/>
    <lineage>
        <taxon>Bacteria</taxon>
        <taxon>Pseudomonadati</taxon>
        <taxon>Pseudomonadota</taxon>
        <taxon>Alphaproteobacteria</taxon>
        <taxon>Rhodospirillales</taxon>
        <taxon>Azospirillaceae</taxon>
        <taxon>Skermanella</taxon>
    </lineage>
</organism>
<dbReference type="Proteomes" id="UP000595197">
    <property type="component" value="Chromosome"/>
</dbReference>
<gene>
    <name evidence="1" type="ORF">IGS68_00480</name>
</gene>
<dbReference type="InterPro" id="IPR006311">
    <property type="entry name" value="TAT_signal"/>
</dbReference>
<reference evidence="1" key="1">
    <citation type="submission" date="2021-02" db="EMBL/GenBank/DDBJ databases">
        <title>Skermanella TT6 skin isolate.</title>
        <authorList>
            <person name="Lee K."/>
            <person name="Ganzorig M."/>
        </authorList>
    </citation>
    <scope>NUCLEOTIDE SEQUENCE</scope>
    <source>
        <strain evidence="1">TT6</strain>
    </source>
</reference>
<dbReference type="EMBL" id="CP067420">
    <property type="protein sequence ID" value="QQP89800.1"/>
    <property type="molecule type" value="Genomic_DNA"/>
</dbReference>
<keyword evidence="2" id="KW-1185">Reference proteome</keyword>
<name>A0ABX7B5Z7_9PROT</name>
<sequence length="153" mass="16610">MMRLSRRALLVGGGAVVAVTGLVGGVVAKNIDPAEALIRAVLRDRFPDIQVTEDDLSRFASDYLTHKVAPEEVWLLRLAGSMPGVSLSHQLRDRLPGGVRDKLAAFENSVMNMFLLSTDFFLRGPEAGPVVSYVAYADPLVNPCMNPLARFDA</sequence>
<dbReference type="PROSITE" id="PS51318">
    <property type="entry name" value="TAT"/>
    <property type="match status" value="1"/>
</dbReference>
<protein>
    <recommendedName>
        <fullName evidence="3">Gluconate 2-dehydrogenase subunit 3-like protein</fullName>
    </recommendedName>
</protein>